<name>A0A4R3I6E0_9GAMM</name>
<dbReference type="SUPFAM" id="SSF51905">
    <property type="entry name" value="FAD/NAD(P)-binding domain"/>
    <property type="match status" value="1"/>
</dbReference>
<accession>A0A4R3I6E0</accession>
<dbReference type="InterPro" id="IPR015939">
    <property type="entry name" value="Fum_Rdtase/Succ_DH_flav-like_C"/>
</dbReference>
<dbReference type="InterPro" id="IPR036188">
    <property type="entry name" value="FAD/NAD-bd_sf"/>
</dbReference>
<dbReference type="AlphaFoldDB" id="A0A4R3I6E0"/>
<evidence type="ECO:0000259" key="2">
    <source>
        <dbReference type="Pfam" id="PF02910"/>
    </source>
</evidence>
<dbReference type="PANTHER" id="PTHR11632:SF73">
    <property type="entry name" value="BLR3196 PROTEIN"/>
    <property type="match status" value="1"/>
</dbReference>
<evidence type="ECO:0000313" key="3">
    <source>
        <dbReference type="EMBL" id="TCS41654.1"/>
    </source>
</evidence>
<dbReference type="InterPro" id="IPR030664">
    <property type="entry name" value="SdhA/FrdA/AprA"/>
</dbReference>
<sequence length="569" mass="63057">MNSSKNNIRYKEYQADVLVIGSGYAGTFAAMKAKARGLDVLVVDKGRAGLGGKTPWAAAFQCYDPASGQTREHTLESTARDSDYLVRRDIVEMWHEDSLQRYRDLVAWGAIEKNGEKNQGDVFRQQLRKNGVKLLEKVAIVDLIEQHGTVIGAIGFFNQRATAVVIKAKATILCTGSGSFKVPGYPIGSLTHDGQAMAYRLGAEISGKENVDPHETKKRFLCHPWGAYGTEYQWPILPKFDTLPPPPMKDGKPPIDGCAPSDDPDYVPLDPNAPPPPPPPFPMVEGDEMTYAALRGDVPVTPQVVVGGKGQKGPNVMPEDEELHFSATAGMAMHRFDGIFTRMGSHQTGVTGLYAAGDATYSAINGLGVSSCGSSVQGARAGIEAAEYVSGLHSLPEVNEDDIQQKVELVFKPLQREHGYSPAWVTQYLQNLMTPYFVLYAKRAETLQAALMNIEYLQKNVVPKMKAKDSHELRLVHETANMVLNAEMKLRASLFREESRGAHFREDIPARNDEDWLAWVIISQEDGKMKCTKRAIPDEWKPDLTLPYEKRYRKRYPGELEYRGAELNA</sequence>
<dbReference type="InterPro" id="IPR037099">
    <property type="entry name" value="Fum_R/Succ_DH_flav-like_C_sf"/>
</dbReference>
<feature type="region of interest" description="Disordered" evidence="1">
    <location>
        <begin position="245"/>
        <end position="280"/>
    </location>
</feature>
<keyword evidence="4" id="KW-1185">Reference proteome</keyword>
<dbReference type="GO" id="GO:0005886">
    <property type="term" value="C:plasma membrane"/>
    <property type="evidence" value="ECO:0007669"/>
    <property type="project" value="TreeGrafter"/>
</dbReference>
<dbReference type="PIRSF" id="PIRSF000171">
    <property type="entry name" value="SDHA_APRA_LASPO"/>
    <property type="match status" value="1"/>
</dbReference>
<dbReference type="Pfam" id="PF02910">
    <property type="entry name" value="Succ_DH_flav_C"/>
    <property type="match status" value="1"/>
</dbReference>
<dbReference type="PANTHER" id="PTHR11632">
    <property type="entry name" value="SUCCINATE DEHYDROGENASE 2 FLAVOPROTEIN SUBUNIT"/>
    <property type="match status" value="1"/>
</dbReference>
<reference evidence="3 4" key="1">
    <citation type="submission" date="2019-03" db="EMBL/GenBank/DDBJ databases">
        <title>Genomic Encyclopedia of Archaeal and Bacterial Type Strains, Phase II (KMG-II): from individual species to whole genera.</title>
        <authorList>
            <person name="Goeker M."/>
        </authorList>
    </citation>
    <scope>NUCLEOTIDE SEQUENCE [LARGE SCALE GENOMIC DNA]</scope>
    <source>
        <strain evidence="3 4">DSM 15388</strain>
    </source>
</reference>
<proteinExistence type="predicted"/>
<dbReference type="Gene3D" id="3.50.50.60">
    <property type="entry name" value="FAD/NAD(P)-binding domain"/>
    <property type="match status" value="2"/>
</dbReference>
<protein>
    <submittedName>
        <fullName evidence="3">Succinate dehydrogenase/fumarate reductase flavoprotein subunit</fullName>
    </submittedName>
</protein>
<dbReference type="RefSeq" id="WP_165901845.1">
    <property type="nucleotide sequence ID" value="NZ_SLZR01000005.1"/>
</dbReference>
<dbReference type="SUPFAM" id="SSF46977">
    <property type="entry name" value="Succinate dehydrogenase/fumarate reductase flavoprotein C-terminal domain"/>
    <property type="match status" value="1"/>
</dbReference>
<feature type="compositionally biased region" description="Pro residues" evidence="1">
    <location>
        <begin position="271"/>
        <end position="280"/>
    </location>
</feature>
<evidence type="ECO:0000256" key="1">
    <source>
        <dbReference type="SAM" id="MobiDB-lite"/>
    </source>
</evidence>
<evidence type="ECO:0000313" key="4">
    <source>
        <dbReference type="Proteomes" id="UP000295793"/>
    </source>
</evidence>
<gene>
    <name evidence="3" type="ORF">BCF53_10581</name>
</gene>
<feature type="domain" description="Fumarate reductase/succinate dehydrogenase flavoprotein-like C-terminal" evidence="2">
    <location>
        <begin position="428"/>
        <end position="535"/>
    </location>
</feature>
<comment type="caution">
    <text evidence="3">The sequence shown here is derived from an EMBL/GenBank/DDBJ whole genome shotgun (WGS) entry which is preliminary data.</text>
</comment>
<dbReference type="GO" id="GO:0050660">
    <property type="term" value="F:flavin adenine dinucleotide binding"/>
    <property type="evidence" value="ECO:0007669"/>
    <property type="project" value="TreeGrafter"/>
</dbReference>
<dbReference type="EMBL" id="SLZR01000005">
    <property type="protein sequence ID" value="TCS41654.1"/>
    <property type="molecule type" value="Genomic_DNA"/>
</dbReference>
<dbReference type="GO" id="GO:0000104">
    <property type="term" value="F:succinate dehydrogenase activity"/>
    <property type="evidence" value="ECO:0007669"/>
    <property type="project" value="TreeGrafter"/>
</dbReference>
<organism evidence="3 4">
    <name type="scientific">Reinekea marinisedimentorum</name>
    <dbReference type="NCBI Taxonomy" id="230495"/>
    <lineage>
        <taxon>Bacteria</taxon>
        <taxon>Pseudomonadati</taxon>
        <taxon>Pseudomonadota</taxon>
        <taxon>Gammaproteobacteria</taxon>
        <taxon>Oceanospirillales</taxon>
        <taxon>Saccharospirillaceae</taxon>
        <taxon>Reinekea</taxon>
    </lineage>
</organism>
<dbReference type="Proteomes" id="UP000295793">
    <property type="component" value="Unassembled WGS sequence"/>
</dbReference>
<dbReference type="PRINTS" id="PR00368">
    <property type="entry name" value="FADPNR"/>
</dbReference>
<dbReference type="GO" id="GO:0009061">
    <property type="term" value="P:anaerobic respiration"/>
    <property type="evidence" value="ECO:0007669"/>
    <property type="project" value="TreeGrafter"/>
</dbReference>
<dbReference type="GO" id="GO:0009055">
    <property type="term" value="F:electron transfer activity"/>
    <property type="evidence" value="ECO:0007669"/>
    <property type="project" value="TreeGrafter"/>
</dbReference>
<dbReference type="PRINTS" id="PR00411">
    <property type="entry name" value="PNDRDTASEI"/>
</dbReference>
<dbReference type="Pfam" id="PF12831">
    <property type="entry name" value="FAD_oxidored"/>
    <property type="match status" value="1"/>
</dbReference>